<dbReference type="Proteomes" id="UP000179920">
    <property type="component" value="Chromosome XII"/>
</dbReference>
<dbReference type="GO" id="GO:0097176">
    <property type="term" value="P:epoxide metabolic process"/>
    <property type="evidence" value="ECO:0007669"/>
    <property type="project" value="TreeGrafter"/>
</dbReference>
<evidence type="ECO:0000259" key="4">
    <source>
        <dbReference type="Pfam" id="PF06441"/>
    </source>
</evidence>
<dbReference type="Gene3D" id="3.40.50.720">
    <property type="entry name" value="NAD(P)-binding Rossmann-like Domain"/>
    <property type="match status" value="1"/>
</dbReference>
<dbReference type="AlphaFoldDB" id="A0A1K0G874"/>
<dbReference type="EMBL" id="LT558128">
    <property type="protein sequence ID" value="SAM83924.1"/>
    <property type="molecule type" value="Genomic_DNA"/>
</dbReference>
<gene>
    <name evidence="6" type="ORF">UBRO2_00845</name>
    <name evidence="5" type="ORF">UBRO_06226</name>
</gene>
<dbReference type="EMBL" id="ULHB01000009">
    <property type="protein sequence ID" value="SYW75690.1"/>
    <property type="molecule type" value="Genomic_DNA"/>
</dbReference>
<dbReference type="Proteomes" id="UP000658997">
    <property type="component" value="Unassembled WGS sequence"/>
</dbReference>
<evidence type="ECO:0000256" key="2">
    <source>
        <dbReference type="ARBA" id="ARBA00022801"/>
    </source>
</evidence>
<evidence type="ECO:0000313" key="7">
    <source>
        <dbReference type="Proteomes" id="UP000179920"/>
    </source>
</evidence>
<dbReference type="PANTHER" id="PTHR21661:SF39">
    <property type="entry name" value="HYDROLASE, PUTATIVE (AFU_ORTHOLOGUE AFUA_3G08960)-RELATED"/>
    <property type="match status" value="1"/>
</dbReference>
<evidence type="ECO:0000313" key="8">
    <source>
        <dbReference type="Proteomes" id="UP000658997"/>
    </source>
</evidence>
<reference evidence="6" key="3">
    <citation type="submission" date="2018-08" db="EMBL/GenBank/DDBJ databases">
        <authorList>
            <person name="Guldener U."/>
        </authorList>
    </citation>
    <scope>NUCLEOTIDE SEQUENCE</scope>
    <source>
        <strain evidence="6">UB2</strain>
    </source>
</reference>
<dbReference type="InterPro" id="IPR010497">
    <property type="entry name" value="Epoxide_hydro_N"/>
</dbReference>
<protein>
    <submittedName>
        <fullName evidence="5">Related to epoxide hydrolase</fullName>
    </submittedName>
</protein>
<reference evidence="5" key="2">
    <citation type="submission" date="2016-04" db="EMBL/GenBank/DDBJ databases">
        <authorList>
            <person name="Evans L.H."/>
            <person name="Alamgir A."/>
            <person name="Owens N."/>
            <person name="Weber N.D."/>
            <person name="Virtaneva K."/>
            <person name="Barbian K."/>
            <person name="Babar A."/>
            <person name="Rosenke K."/>
        </authorList>
    </citation>
    <scope>NUCLEOTIDE SEQUENCE</scope>
    <source>
        <strain evidence="5">UB2112</strain>
    </source>
</reference>
<accession>A0A1K0G874</accession>
<dbReference type="SUPFAM" id="SSF53474">
    <property type="entry name" value="alpha/beta-Hydrolases"/>
    <property type="match status" value="1"/>
</dbReference>
<feature type="domain" description="Epoxide hydrolase N-terminal" evidence="4">
    <location>
        <begin position="360"/>
        <end position="506"/>
    </location>
</feature>
<feature type="region of interest" description="Disordered" evidence="3">
    <location>
        <begin position="421"/>
        <end position="447"/>
    </location>
</feature>
<name>A0A1K0G874_9BASI</name>
<evidence type="ECO:0000313" key="5">
    <source>
        <dbReference type="EMBL" id="SAM83924.1"/>
    </source>
</evidence>
<keyword evidence="8" id="KW-1185">Reference proteome</keyword>
<dbReference type="Gene3D" id="3.40.50.1820">
    <property type="entry name" value="alpha/beta hydrolase"/>
    <property type="match status" value="1"/>
</dbReference>
<evidence type="ECO:0000256" key="3">
    <source>
        <dbReference type="SAM" id="MobiDB-lite"/>
    </source>
</evidence>
<dbReference type="PANTHER" id="PTHR21661">
    <property type="entry name" value="EPOXIDE HYDROLASE 1-RELATED"/>
    <property type="match status" value="1"/>
</dbReference>
<feature type="compositionally biased region" description="Polar residues" evidence="3">
    <location>
        <begin position="421"/>
        <end position="442"/>
    </location>
</feature>
<dbReference type="OrthoDB" id="7130006at2759"/>
<dbReference type="InterPro" id="IPR036291">
    <property type="entry name" value="NAD(P)-bd_dom_sf"/>
</dbReference>
<dbReference type="SUPFAM" id="SSF51735">
    <property type="entry name" value="NAD(P)-binding Rossmann-fold domains"/>
    <property type="match status" value="1"/>
</dbReference>
<sequence length="867" mass="96476">MVQLDTAVPSSVDILLLGSGWTASFLIPLLERTRVRYAYTSRSPPDEKNPDDDHKIQFELTDPVTIDSLRPLPRASTVVIIFAIKNLQQVDDLVYEYEELHGRTRWIQLGSTGIWGSGRNTSASPVDLTNARAAAEQRLLDITAAHSLHRKGAPVGRAAILNLAGLYGGQRQPRNFASRIGATKEMLALKGSVHFVHGQDVARAILLLHQSKSVGWGHRWIVSDSRVYDWWPLFSFLRPALPDHPDDSPETAQRWVKELVEENHIRILPRPIANKPDQRLPHYLERGLDGHEFWSLFNTKPHVDSVYKGGQHGFLPRASPLHSHTANVSSDAHPEKGRLAARDARDDKLTGSSTQSFFVRDFDPTIPQESIDELIQRIENDAQRKLPTRAAFEGEYEHFGLTHDRFCELRDAWIPFLRSDPASSASEDDQCQTAGRTSTSSRAGPDHDTWAAEQVRITSFSHYKVLIEDVDLHFIHERANPPASGSNIKFIPLLLLHGWPGSFHEFLDIIKPFAHPGNLTPVHFDVVVPSHPGYIFSSAATGFARDSRSGKLVGTHSGPDGDMLVKDVARIMHKLMTTLGYRNYAIQAGDWGAAVLRSMAIQFPNNVRAVHLNFCPAQGPNIVLPVLGRQLTPHWILQMPQMVSKQRYSRKALGVFESWSQGENSRSLCGTGAFVGKAAEVIAEAAWRVVSLLSLGSIPGPLSRDERQSLNRGLEFTATGSAYAAMHATKPSTLGLVLSRSPLSMLAWVGEKMHAWTDITPDPSIILANITLYELTDTIAGSFYPYRNRDPRGPSQIASDPSNYIQQPTGYSSFPMEIIQAPRSFVKASVNLRWYKRHYQGGHFAALEQPAALAEDIADCFAEIWPF</sequence>
<dbReference type="Pfam" id="PF06441">
    <property type="entry name" value="EHN"/>
    <property type="match status" value="1"/>
</dbReference>
<organism evidence="5 7">
    <name type="scientific">Ustilago bromivora</name>
    <dbReference type="NCBI Taxonomy" id="307758"/>
    <lineage>
        <taxon>Eukaryota</taxon>
        <taxon>Fungi</taxon>
        <taxon>Dikarya</taxon>
        <taxon>Basidiomycota</taxon>
        <taxon>Ustilaginomycotina</taxon>
        <taxon>Ustilaginomycetes</taxon>
        <taxon>Ustilaginales</taxon>
        <taxon>Ustilaginaceae</taxon>
        <taxon>Ustilago</taxon>
    </lineage>
</organism>
<comment type="similarity">
    <text evidence="1">Belongs to the peptidase S33 family.</text>
</comment>
<dbReference type="GO" id="GO:0004301">
    <property type="term" value="F:epoxide hydrolase activity"/>
    <property type="evidence" value="ECO:0007669"/>
    <property type="project" value="TreeGrafter"/>
</dbReference>
<evidence type="ECO:0000313" key="6">
    <source>
        <dbReference type="EMBL" id="SYW75690.1"/>
    </source>
</evidence>
<keyword evidence="2 5" id="KW-0378">Hydrolase</keyword>
<reference evidence="7" key="1">
    <citation type="submission" date="2016-04" db="EMBL/GenBank/DDBJ databases">
        <authorList>
            <person name="Guldener U."/>
            <person name="Guldener U."/>
        </authorList>
    </citation>
    <scope>NUCLEOTIDE SEQUENCE [LARGE SCALE GENOMIC DNA]</scope>
    <source>
        <strain evidence="7">UB2112</strain>
    </source>
</reference>
<evidence type="ECO:0000256" key="1">
    <source>
        <dbReference type="ARBA" id="ARBA00010088"/>
    </source>
</evidence>
<proteinExistence type="inferred from homology"/>
<dbReference type="InterPro" id="IPR029058">
    <property type="entry name" value="AB_hydrolase_fold"/>
</dbReference>